<name>A0A9X1TZF0_9SPHN</name>
<dbReference type="Gene3D" id="1.10.10.60">
    <property type="entry name" value="Homeodomain-like"/>
    <property type="match status" value="1"/>
</dbReference>
<keyword evidence="2" id="KW-0804">Transcription</keyword>
<dbReference type="Gene3D" id="3.40.50.880">
    <property type="match status" value="1"/>
</dbReference>
<dbReference type="SMART" id="SM00342">
    <property type="entry name" value="HTH_ARAC"/>
    <property type="match status" value="1"/>
</dbReference>
<dbReference type="InterPro" id="IPR002818">
    <property type="entry name" value="DJ-1/PfpI"/>
</dbReference>
<proteinExistence type="predicted"/>
<dbReference type="CDD" id="cd03137">
    <property type="entry name" value="GATase1_AraC_1"/>
    <property type="match status" value="1"/>
</dbReference>
<dbReference type="InterPro" id="IPR009057">
    <property type="entry name" value="Homeodomain-like_sf"/>
</dbReference>
<dbReference type="Pfam" id="PF01965">
    <property type="entry name" value="DJ-1_PfpI"/>
    <property type="match status" value="1"/>
</dbReference>
<feature type="domain" description="HTH araC/xylS-type" evidence="3">
    <location>
        <begin position="232"/>
        <end position="330"/>
    </location>
</feature>
<dbReference type="PANTHER" id="PTHR43130:SF3">
    <property type="entry name" value="HTH-TYPE TRANSCRIPTIONAL REGULATOR RV1931C"/>
    <property type="match status" value="1"/>
</dbReference>
<protein>
    <submittedName>
        <fullName evidence="4">Transcriptional regulator FtrA</fullName>
    </submittedName>
</protein>
<evidence type="ECO:0000256" key="1">
    <source>
        <dbReference type="ARBA" id="ARBA00023015"/>
    </source>
</evidence>
<evidence type="ECO:0000313" key="5">
    <source>
        <dbReference type="Proteomes" id="UP001139410"/>
    </source>
</evidence>
<dbReference type="Proteomes" id="UP001139410">
    <property type="component" value="Unassembled WGS sequence"/>
</dbReference>
<dbReference type="GO" id="GO:0003700">
    <property type="term" value="F:DNA-binding transcription factor activity"/>
    <property type="evidence" value="ECO:0007669"/>
    <property type="project" value="InterPro"/>
</dbReference>
<keyword evidence="5" id="KW-1185">Reference proteome</keyword>
<reference evidence="4" key="1">
    <citation type="submission" date="2022-01" db="EMBL/GenBank/DDBJ databases">
        <authorList>
            <person name="Jo J.-H."/>
            <person name="Im W.-T."/>
        </authorList>
    </citation>
    <scope>NUCLEOTIDE SEQUENCE</scope>
    <source>
        <strain evidence="4">G124</strain>
    </source>
</reference>
<evidence type="ECO:0000313" key="4">
    <source>
        <dbReference type="EMBL" id="MCF2515767.1"/>
    </source>
</evidence>
<dbReference type="PROSITE" id="PS01124">
    <property type="entry name" value="HTH_ARAC_FAMILY_2"/>
    <property type="match status" value="1"/>
</dbReference>
<evidence type="ECO:0000256" key="2">
    <source>
        <dbReference type="ARBA" id="ARBA00023163"/>
    </source>
</evidence>
<dbReference type="NCBIfam" id="NF006902">
    <property type="entry name" value="PRK09393.1"/>
    <property type="match status" value="1"/>
</dbReference>
<accession>A0A9X1TZF0</accession>
<sequence>MTNKREIMPKSGNQRSDHANRKVVVIAYDGLTLFEFGIATEVFGLNRPEVEDWYRYCVVAAEPGLLTATGGVKLAVDGGLELLSDVGTIIVPGWRGAEAVVPKSLVTALCAAHAAGARLVSICSGVFVLAATGLLDGRRATTHWRYTDALARQYPEINIEPDVLYVDEGDVLTSAGSAAGIDLCLHIVRNDHGPEVANLIARRLIVPAHRSGGQAQYIEMPVPPEHEAGRIGLVLDQMRSALSESHSVARLSKLAGMSNRTFLRRFEAATGMTPSRWLIQERVRRARELLEVTRLPVETIAVDCGFGTTATMRHHFRRCLSTRPIDYRSQFSRSEPSGTAMTRRG</sequence>
<dbReference type="InterPro" id="IPR018060">
    <property type="entry name" value="HTH_AraC"/>
</dbReference>
<dbReference type="RefSeq" id="WP_235068476.1">
    <property type="nucleotide sequence ID" value="NZ_JAKFGM010000003.1"/>
</dbReference>
<organism evidence="4 5">
    <name type="scientific">Sphingomonas cremea</name>
    <dbReference type="NCBI Taxonomy" id="2904799"/>
    <lineage>
        <taxon>Bacteria</taxon>
        <taxon>Pseudomonadati</taxon>
        <taxon>Pseudomonadota</taxon>
        <taxon>Alphaproteobacteria</taxon>
        <taxon>Sphingomonadales</taxon>
        <taxon>Sphingomonadaceae</taxon>
        <taxon>Sphingomonas</taxon>
    </lineage>
</organism>
<dbReference type="GO" id="GO:0043565">
    <property type="term" value="F:sequence-specific DNA binding"/>
    <property type="evidence" value="ECO:0007669"/>
    <property type="project" value="InterPro"/>
</dbReference>
<dbReference type="InterPro" id="IPR029062">
    <property type="entry name" value="Class_I_gatase-like"/>
</dbReference>
<dbReference type="PANTHER" id="PTHR43130">
    <property type="entry name" value="ARAC-FAMILY TRANSCRIPTIONAL REGULATOR"/>
    <property type="match status" value="1"/>
</dbReference>
<dbReference type="Pfam" id="PF12833">
    <property type="entry name" value="HTH_18"/>
    <property type="match status" value="1"/>
</dbReference>
<dbReference type="AlphaFoldDB" id="A0A9X1TZF0"/>
<keyword evidence="1" id="KW-0805">Transcription regulation</keyword>
<dbReference type="SUPFAM" id="SSF52317">
    <property type="entry name" value="Class I glutamine amidotransferase-like"/>
    <property type="match status" value="1"/>
</dbReference>
<dbReference type="EMBL" id="JAKFGM010000003">
    <property type="protein sequence ID" value="MCF2515767.1"/>
    <property type="molecule type" value="Genomic_DNA"/>
</dbReference>
<evidence type="ECO:0000259" key="3">
    <source>
        <dbReference type="PROSITE" id="PS01124"/>
    </source>
</evidence>
<dbReference type="SUPFAM" id="SSF46689">
    <property type="entry name" value="Homeodomain-like"/>
    <property type="match status" value="2"/>
</dbReference>
<comment type="caution">
    <text evidence="4">The sequence shown here is derived from an EMBL/GenBank/DDBJ whole genome shotgun (WGS) entry which is preliminary data.</text>
</comment>
<dbReference type="InterPro" id="IPR052158">
    <property type="entry name" value="INH-QAR"/>
</dbReference>
<gene>
    <name evidence="4" type="primary">ftrA</name>
    <name evidence="4" type="ORF">LVY65_11935</name>
</gene>